<name>H0EW73_GLAL7</name>
<proteinExistence type="predicted"/>
<dbReference type="OrthoDB" id="10278948at2759"/>
<evidence type="ECO:0000313" key="3">
    <source>
        <dbReference type="Proteomes" id="UP000005446"/>
    </source>
</evidence>
<feature type="region of interest" description="Disordered" evidence="1">
    <location>
        <begin position="187"/>
        <end position="255"/>
    </location>
</feature>
<feature type="compositionally biased region" description="Polar residues" evidence="1">
    <location>
        <begin position="16"/>
        <end position="25"/>
    </location>
</feature>
<dbReference type="AlphaFoldDB" id="H0EW73"/>
<feature type="region of interest" description="Disordered" evidence="1">
    <location>
        <begin position="297"/>
        <end position="354"/>
    </location>
</feature>
<organism evidence="2 3">
    <name type="scientific">Glarea lozoyensis (strain ATCC 74030 / MF5533)</name>
    <dbReference type="NCBI Taxonomy" id="1104152"/>
    <lineage>
        <taxon>Eukaryota</taxon>
        <taxon>Fungi</taxon>
        <taxon>Dikarya</taxon>
        <taxon>Ascomycota</taxon>
        <taxon>Pezizomycotina</taxon>
        <taxon>Leotiomycetes</taxon>
        <taxon>Helotiales</taxon>
        <taxon>Helotiaceae</taxon>
        <taxon>Glarea</taxon>
    </lineage>
</organism>
<feature type="compositionally biased region" description="Basic and acidic residues" evidence="1">
    <location>
        <begin position="213"/>
        <end position="255"/>
    </location>
</feature>
<protein>
    <submittedName>
        <fullName evidence="2">Uncharacterized protein</fullName>
    </submittedName>
</protein>
<dbReference type="EMBL" id="AGUE01000202">
    <property type="protein sequence ID" value="EHK97223.1"/>
    <property type="molecule type" value="Genomic_DNA"/>
</dbReference>
<feature type="region of interest" description="Disordered" evidence="1">
    <location>
        <begin position="1"/>
        <end position="33"/>
    </location>
</feature>
<gene>
    <name evidence="2" type="ORF">M7I_7034</name>
</gene>
<evidence type="ECO:0000313" key="2">
    <source>
        <dbReference type="EMBL" id="EHK97223.1"/>
    </source>
</evidence>
<accession>H0EW73</accession>
<dbReference type="HOGENOM" id="CLU_783137_0_0_1"/>
<feature type="compositionally biased region" description="Basic residues" evidence="1">
    <location>
        <begin position="344"/>
        <end position="354"/>
    </location>
</feature>
<dbReference type="InParanoid" id="H0EW73"/>
<sequence length="354" mass="40580">MEDDAESQYEAFSSEGEPQTESTNIRYDGKPSRYRPIARAKKAMRSGNLPAVEDIAKIKYNWRNEYPVTFQDEIINWKQERTEAIMMPYAESNQDGEVGLRALRDRARMDARREWRKLEQEADKFTTQKRLNRAAMLFVAGRESPSQQLELNVVTDHPPERPRRRISSKPVATVPFDDDFEDELANMEPTERKNTNRTSMGVAQPFYSPPVPEHNETSPEKMRATEPLSFREDSKPEERIHNRHSIRDNRAEDGFRQPLFPDTEMAMNILVRALASTQDPNTKMLLLQQIEECVKSKEASSGISGHSGRARGRNSSTTIASRSVSPTGDQRRVYRNRSPEIRHPSKSRGRSSAG</sequence>
<comment type="caution">
    <text evidence="2">The sequence shown here is derived from an EMBL/GenBank/DDBJ whole genome shotgun (WGS) entry which is preliminary data.</text>
</comment>
<reference evidence="2 3" key="1">
    <citation type="journal article" date="2012" name="Eukaryot. Cell">
        <title>Genome sequence of the fungus Glarea lozoyensis: the first genome sequence of a species from the Helotiaceae family.</title>
        <authorList>
            <person name="Youssar L."/>
            <person name="Gruening B.A."/>
            <person name="Erxleben A."/>
            <person name="Guenther S."/>
            <person name="Huettel W."/>
        </authorList>
    </citation>
    <scope>NUCLEOTIDE SEQUENCE [LARGE SCALE GENOMIC DNA]</scope>
    <source>
        <strain evidence="3">ATCC 74030 / MF5533</strain>
    </source>
</reference>
<dbReference type="Proteomes" id="UP000005446">
    <property type="component" value="Unassembled WGS sequence"/>
</dbReference>
<evidence type="ECO:0000256" key="1">
    <source>
        <dbReference type="SAM" id="MobiDB-lite"/>
    </source>
</evidence>
<keyword evidence="3" id="KW-1185">Reference proteome</keyword>
<feature type="compositionally biased region" description="Basic and acidic residues" evidence="1">
    <location>
        <begin position="329"/>
        <end position="343"/>
    </location>
</feature>
<feature type="compositionally biased region" description="Polar residues" evidence="1">
    <location>
        <begin position="313"/>
        <end position="328"/>
    </location>
</feature>